<dbReference type="InterPro" id="IPR031345">
    <property type="entry name" value="T9SS_Plug_N"/>
</dbReference>
<feature type="chain" id="PRO_5018998699" description="Type 9 secretion system plug protein N-terminal domain-containing protein" evidence="1">
    <location>
        <begin position="24"/>
        <end position="423"/>
    </location>
</feature>
<dbReference type="Proteomes" id="UP000289775">
    <property type="component" value="Unassembled WGS sequence"/>
</dbReference>
<name>A0A444W5P9_9FLAO</name>
<organism evidence="3 4">
    <name type="scientific">Flavobacterium beibuense</name>
    <dbReference type="NCBI Taxonomy" id="657326"/>
    <lineage>
        <taxon>Bacteria</taxon>
        <taxon>Pseudomonadati</taxon>
        <taxon>Bacteroidota</taxon>
        <taxon>Flavobacteriia</taxon>
        <taxon>Flavobacteriales</taxon>
        <taxon>Flavobacteriaceae</taxon>
        <taxon>Flavobacterium</taxon>
    </lineage>
</organism>
<proteinExistence type="predicted"/>
<evidence type="ECO:0000259" key="2">
    <source>
        <dbReference type="Pfam" id="PF17116"/>
    </source>
</evidence>
<feature type="signal peptide" evidence="1">
    <location>
        <begin position="1"/>
        <end position="23"/>
    </location>
</feature>
<dbReference type="OrthoDB" id="1522602at2"/>
<dbReference type="EMBL" id="JUIW01000012">
    <property type="protein sequence ID" value="RYJ41194.1"/>
    <property type="molecule type" value="Genomic_DNA"/>
</dbReference>
<accession>A0A444W5P9</accession>
<reference evidence="3 4" key="1">
    <citation type="submission" date="2014-12" db="EMBL/GenBank/DDBJ databases">
        <title>Genome sequence of Flavobacterium beibuense RSKm HC5.</title>
        <authorList>
            <person name="Kim J.F."/>
            <person name="Song J.Y."/>
            <person name="Kwak M.-J."/>
            <person name="Lee S.-W."/>
        </authorList>
    </citation>
    <scope>NUCLEOTIDE SEQUENCE [LARGE SCALE GENOMIC DNA]</scope>
    <source>
        <strain evidence="3 4">RSKm HC5</strain>
    </source>
</reference>
<gene>
    <name evidence="3" type="ORF">NU09_3228</name>
</gene>
<keyword evidence="4" id="KW-1185">Reference proteome</keyword>
<evidence type="ECO:0000313" key="3">
    <source>
        <dbReference type="EMBL" id="RYJ41194.1"/>
    </source>
</evidence>
<evidence type="ECO:0000313" key="4">
    <source>
        <dbReference type="Proteomes" id="UP000289775"/>
    </source>
</evidence>
<feature type="domain" description="Type 9 secretion system plug protein N-terminal" evidence="2">
    <location>
        <begin position="37"/>
        <end position="157"/>
    </location>
</feature>
<keyword evidence="1" id="KW-0732">Signal</keyword>
<dbReference type="Pfam" id="PF17116">
    <property type="entry name" value="T9SS_plug_1st"/>
    <property type="match status" value="1"/>
</dbReference>
<comment type="caution">
    <text evidence="3">The sequence shown here is derived from an EMBL/GenBank/DDBJ whole genome shotgun (WGS) entry which is preliminary data.</text>
</comment>
<protein>
    <recommendedName>
        <fullName evidence="2">Type 9 secretion system plug protein N-terminal domain-containing protein</fullName>
    </recommendedName>
</protein>
<dbReference type="RefSeq" id="WP_129752304.1">
    <property type="nucleotide sequence ID" value="NZ_JUIW01000012.1"/>
</dbReference>
<sequence>MLKAHIRLVFLVLFLQLPHITKAQTQVLQEVAPPYNIKTASFMKNGENVYPFFRLGDNFQFVFDDLFGNEANYYYTLTHCNYDWTKSQLTVNEYLTGFDTQRIQTYQNSFNTLQIYSHYTLTFPNKFTSIRLTGNYILNILNEDREVILSRRFIVYEEKVAVPLQVKRARGMNERDEAHNMDFSIKTNAFIFQTPLQNVKVGIFQNGRFDNAIYNIKPQYTIGNDLIYRYDKETQFWAGNEYLYFDNKDIRNAVNNIVRVTSGEIYNNTLYTNEARANKPYTYYPDINGNFVPNNINLSVTDVNLESDYAWIFFKLEAPTFFEKEDIYIGGMFNNYAKTDEYKMEYNEKTGIYEKAVMIKQGFTNYMYIAANAKGKVDGKNAPDGNFFQTENDYNILVYYRENNERYDRVIGYGYANSEDIIN</sequence>
<evidence type="ECO:0000256" key="1">
    <source>
        <dbReference type="SAM" id="SignalP"/>
    </source>
</evidence>
<dbReference type="AlphaFoldDB" id="A0A444W5P9"/>